<name>A0A6J7U7J7_9ZZZZ</name>
<organism evidence="7">
    <name type="scientific">freshwater metagenome</name>
    <dbReference type="NCBI Taxonomy" id="449393"/>
    <lineage>
        <taxon>unclassified sequences</taxon>
        <taxon>metagenomes</taxon>
        <taxon>ecological metagenomes</taxon>
    </lineage>
</organism>
<feature type="region of interest" description="Disordered" evidence="6">
    <location>
        <begin position="134"/>
        <end position="248"/>
    </location>
</feature>
<dbReference type="InterPro" id="IPR005727">
    <property type="entry name" value="Ribosomal_uL22_bac/chlpt-type"/>
</dbReference>
<keyword evidence="4" id="KW-0689">Ribosomal protein</keyword>
<dbReference type="EMBL" id="CAFBQW010000011">
    <property type="protein sequence ID" value="CAB5060866.1"/>
    <property type="molecule type" value="Genomic_DNA"/>
</dbReference>
<keyword evidence="3" id="KW-0694">RNA-binding</keyword>
<evidence type="ECO:0000256" key="5">
    <source>
        <dbReference type="ARBA" id="ARBA00023274"/>
    </source>
</evidence>
<dbReference type="InterPro" id="IPR001063">
    <property type="entry name" value="Ribosomal_uL22"/>
</dbReference>
<dbReference type="NCBIfam" id="TIGR01044">
    <property type="entry name" value="rplV_bact"/>
    <property type="match status" value="1"/>
</dbReference>
<dbReference type="PANTHER" id="PTHR13501:SF8">
    <property type="entry name" value="LARGE RIBOSOMAL SUBUNIT PROTEIN UL22M"/>
    <property type="match status" value="1"/>
</dbReference>
<evidence type="ECO:0000256" key="6">
    <source>
        <dbReference type="SAM" id="MobiDB-lite"/>
    </source>
</evidence>
<dbReference type="GO" id="GO:0006412">
    <property type="term" value="P:translation"/>
    <property type="evidence" value="ECO:0007669"/>
    <property type="project" value="InterPro"/>
</dbReference>
<dbReference type="InterPro" id="IPR036394">
    <property type="entry name" value="Ribosomal_uL22_sf"/>
</dbReference>
<reference evidence="7" key="1">
    <citation type="submission" date="2020-05" db="EMBL/GenBank/DDBJ databases">
        <authorList>
            <person name="Chiriac C."/>
            <person name="Salcher M."/>
            <person name="Ghai R."/>
            <person name="Kavagutti S V."/>
        </authorList>
    </citation>
    <scope>NUCLEOTIDE SEQUENCE</scope>
</reference>
<dbReference type="InterPro" id="IPR047867">
    <property type="entry name" value="Ribosomal_uL22_bac/org-type"/>
</dbReference>
<dbReference type="Pfam" id="PF00237">
    <property type="entry name" value="Ribosomal_L22"/>
    <property type="match status" value="1"/>
</dbReference>
<dbReference type="GO" id="GO:0022625">
    <property type="term" value="C:cytosolic large ribosomal subunit"/>
    <property type="evidence" value="ECO:0007669"/>
    <property type="project" value="TreeGrafter"/>
</dbReference>
<evidence type="ECO:0000256" key="2">
    <source>
        <dbReference type="ARBA" id="ARBA00022730"/>
    </source>
</evidence>
<keyword evidence="2" id="KW-0699">rRNA-binding</keyword>
<dbReference type="Gene3D" id="3.90.470.10">
    <property type="entry name" value="Ribosomal protein L22/L17"/>
    <property type="match status" value="1"/>
</dbReference>
<evidence type="ECO:0000313" key="7">
    <source>
        <dbReference type="EMBL" id="CAB5060866.1"/>
    </source>
</evidence>
<keyword evidence="5" id="KW-0687">Ribonucleoprotein</keyword>
<feature type="compositionally biased region" description="Acidic residues" evidence="6">
    <location>
        <begin position="214"/>
        <end position="241"/>
    </location>
</feature>
<evidence type="ECO:0000256" key="4">
    <source>
        <dbReference type="ARBA" id="ARBA00022980"/>
    </source>
</evidence>
<evidence type="ECO:0000256" key="3">
    <source>
        <dbReference type="ARBA" id="ARBA00022884"/>
    </source>
</evidence>
<accession>A0A6J7U7J7</accession>
<dbReference type="CDD" id="cd00336">
    <property type="entry name" value="Ribosomal_L22"/>
    <property type="match status" value="1"/>
</dbReference>
<evidence type="ECO:0000256" key="1">
    <source>
        <dbReference type="ARBA" id="ARBA00009451"/>
    </source>
</evidence>
<dbReference type="GO" id="GO:0003735">
    <property type="term" value="F:structural constituent of ribosome"/>
    <property type="evidence" value="ECO:0007669"/>
    <property type="project" value="InterPro"/>
</dbReference>
<dbReference type="AlphaFoldDB" id="A0A6J7U7J7"/>
<feature type="compositionally biased region" description="Acidic residues" evidence="6">
    <location>
        <begin position="176"/>
        <end position="188"/>
    </location>
</feature>
<sequence>MASIQFDERKTNERPGVRAVHRSAGFSAYKAREVLDLIRNKSVAEARTILQFCERSAADEVAKVLDSAVANAANNNDIPPDELFVSACYADEGSTMKRWRPRARGRATRIRKRTCHITVIVGRYTQTELDRRNARLAAKGQTASSPSADRARRVSRSRSGEPKATESAEGTAVDESAVDETAVDETAVDDAATTDSAEVVDEGAETAVVAAESGESEEVPDEAVEAEDVAQDAASDDDSAAESDKKED</sequence>
<dbReference type="HAMAP" id="MF_01331_B">
    <property type="entry name" value="Ribosomal_uL22_B"/>
    <property type="match status" value="1"/>
</dbReference>
<dbReference type="PANTHER" id="PTHR13501">
    <property type="entry name" value="CHLOROPLAST 50S RIBOSOMAL PROTEIN L22-RELATED"/>
    <property type="match status" value="1"/>
</dbReference>
<dbReference type="GO" id="GO:0019843">
    <property type="term" value="F:rRNA binding"/>
    <property type="evidence" value="ECO:0007669"/>
    <property type="project" value="UniProtKB-KW"/>
</dbReference>
<comment type="similarity">
    <text evidence="1">Belongs to the universal ribosomal protein uL22 family.</text>
</comment>
<proteinExistence type="inferred from homology"/>
<dbReference type="PROSITE" id="PS00464">
    <property type="entry name" value="RIBOSOMAL_L22"/>
    <property type="match status" value="1"/>
</dbReference>
<gene>
    <name evidence="7" type="ORF">UFOPK4354_00179</name>
</gene>
<dbReference type="SUPFAM" id="SSF54843">
    <property type="entry name" value="Ribosomal protein L22"/>
    <property type="match status" value="1"/>
</dbReference>
<protein>
    <submittedName>
        <fullName evidence="7">Unannotated protein</fullName>
    </submittedName>
</protein>
<dbReference type="InterPro" id="IPR018260">
    <property type="entry name" value="Ribosomal_uL22_CS"/>
</dbReference>